<dbReference type="InterPro" id="IPR053141">
    <property type="entry name" value="Mycobact_SerProt_Inhib_Rv3364c"/>
</dbReference>
<dbReference type="RefSeq" id="WP_203928013.1">
    <property type="nucleotide sequence ID" value="NZ_BOPH01000036.1"/>
</dbReference>
<evidence type="ECO:0000259" key="1">
    <source>
        <dbReference type="SMART" id="SM00960"/>
    </source>
</evidence>
<dbReference type="Gene3D" id="3.30.450.30">
    <property type="entry name" value="Dynein light chain 2a, cytoplasmic"/>
    <property type="match status" value="1"/>
</dbReference>
<keyword evidence="3" id="KW-1185">Reference proteome</keyword>
<dbReference type="SUPFAM" id="SSF103196">
    <property type="entry name" value="Roadblock/LC7 domain"/>
    <property type="match status" value="1"/>
</dbReference>
<evidence type="ECO:0000313" key="3">
    <source>
        <dbReference type="Proteomes" id="UP000635606"/>
    </source>
</evidence>
<dbReference type="PANTHER" id="PTHR36222:SF1">
    <property type="entry name" value="SERINE PROTEASE INHIBITOR RV3364C"/>
    <property type="match status" value="1"/>
</dbReference>
<comment type="caution">
    <text evidence="2">The sequence shown here is derived from an EMBL/GenBank/DDBJ whole genome shotgun (WGS) entry which is preliminary data.</text>
</comment>
<dbReference type="InterPro" id="IPR004942">
    <property type="entry name" value="Roadblock/LAMTOR2_dom"/>
</dbReference>
<evidence type="ECO:0000313" key="2">
    <source>
        <dbReference type="EMBL" id="GIJ68060.1"/>
    </source>
</evidence>
<dbReference type="AlphaFoldDB" id="A0A8J3ZV62"/>
<dbReference type="PANTHER" id="PTHR36222">
    <property type="entry name" value="SERINE PROTEASE INHIBITOR RV3364C"/>
    <property type="match status" value="1"/>
</dbReference>
<proteinExistence type="predicted"/>
<sequence length="141" mass="14708">MATPNVDLTWLLDDLVGRVKQAEHAVVLSVDGLLKASSHGLSKDDGEHLAAIASGIQSLARGAGNRFKGGPVQQVIVEMASSFLLITAAGHGACLAVLASEDADLGLIAYEMAMLVTRADRFLTSPQRTTEPPSSGEVPDE</sequence>
<accession>A0A8J3ZV62</accession>
<protein>
    <submittedName>
        <fullName evidence="2">Dynein regulation protein LC7</fullName>
    </submittedName>
</protein>
<reference evidence="2" key="1">
    <citation type="submission" date="2021-01" db="EMBL/GenBank/DDBJ databases">
        <title>Whole genome shotgun sequence of Virgisporangium ochraceum NBRC 16418.</title>
        <authorList>
            <person name="Komaki H."/>
            <person name="Tamura T."/>
        </authorList>
    </citation>
    <scope>NUCLEOTIDE SEQUENCE</scope>
    <source>
        <strain evidence="2">NBRC 16418</strain>
    </source>
</reference>
<dbReference type="Proteomes" id="UP000635606">
    <property type="component" value="Unassembled WGS sequence"/>
</dbReference>
<dbReference type="Pfam" id="PF03259">
    <property type="entry name" value="Robl_LC7"/>
    <property type="match status" value="1"/>
</dbReference>
<name>A0A8J3ZV62_9ACTN</name>
<feature type="domain" description="Roadblock/LAMTOR2" evidence="1">
    <location>
        <begin position="9"/>
        <end position="99"/>
    </location>
</feature>
<dbReference type="EMBL" id="BOPH01000036">
    <property type="protein sequence ID" value="GIJ68060.1"/>
    <property type="molecule type" value="Genomic_DNA"/>
</dbReference>
<dbReference type="SMART" id="SM00960">
    <property type="entry name" value="Robl_LC7"/>
    <property type="match status" value="1"/>
</dbReference>
<organism evidence="2 3">
    <name type="scientific">Virgisporangium ochraceum</name>
    <dbReference type="NCBI Taxonomy" id="65505"/>
    <lineage>
        <taxon>Bacteria</taxon>
        <taxon>Bacillati</taxon>
        <taxon>Actinomycetota</taxon>
        <taxon>Actinomycetes</taxon>
        <taxon>Micromonosporales</taxon>
        <taxon>Micromonosporaceae</taxon>
        <taxon>Virgisporangium</taxon>
    </lineage>
</organism>
<gene>
    <name evidence="2" type="ORF">Voc01_029770</name>
</gene>